<protein>
    <recommendedName>
        <fullName evidence="3">Type 4 fimbrial biogenesis protein PilX N-terminal domain-containing protein</fullName>
    </recommendedName>
</protein>
<accession>A0ABW1L8M8</accession>
<dbReference type="Proteomes" id="UP001596170">
    <property type="component" value="Unassembled WGS sequence"/>
</dbReference>
<evidence type="ECO:0000313" key="2">
    <source>
        <dbReference type="Proteomes" id="UP001596170"/>
    </source>
</evidence>
<evidence type="ECO:0008006" key="3">
    <source>
        <dbReference type="Google" id="ProtNLM"/>
    </source>
</evidence>
<sequence length="489" mass="54797">MTHIKNNQGYALLLVLLMIVLFISVAAVFVNTSISHSKQEIVLDKSNQSLVLAEMGIQHLETLFNQKYNVLRNDIYKQVQDEIQLVKLECQIDSPPAKCYDQNYINEKIIDAKESSLNLFKSGLIQIINELKLVTNSPDLSSSYKVNEITVTPNINTLDFSTEFLEIKAYVFGEIDNSSGEKVEKQLITTFNVKLVSFFDDSDPITLLSRPLTQLEIETELLSPPVTSISCDVIHAYKDTMSPPYNCNLEEGSDFKLESLITVWKNAGMDLSEINVVVENWVESICTSNCNSIDLEGVSIFSAEQEINLRNNMNGFADGEVYFNGVFTIGNNLNNLNKNEDGNLIMVFRGLNTDNNIQNMTNTTMVILGQSPILEENFKWGSNFSLDAGSKMCINADMIHPNSLAKIVSSVSFGTDTEFHYFTENQSLVLNPVKRPSNTGDFVTSRSADFLNFLNECGIDVDDLPEVLISYPRDVNIEPEVNVDVIYNP</sequence>
<organism evidence="1 2">
    <name type="scientific">Paenisporosarcina macmurdoensis</name>
    <dbReference type="NCBI Taxonomy" id="212659"/>
    <lineage>
        <taxon>Bacteria</taxon>
        <taxon>Bacillati</taxon>
        <taxon>Bacillota</taxon>
        <taxon>Bacilli</taxon>
        <taxon>Bacillales</taxon>
        <taxon>Caryophanaceae</taxon>
        <taxon>Paenisporosarcina</taxon>
    </lineage>
</organism>
<reference evidence="2" key="1">
    <citation type="journal article" date="2019" name="Int. J. Syst. Evol. Microbiol.">
        <title>The Global Catalogue of Microorganisms (GCM) 10K type strain sequencing project: providing services to taxonomists for standard genome sequencing and annotation.</title>
        <authorList>
            <consortium name="The Broad Institute Genomics Platform"/>
            <consortium name="The Broad Institute Genome Sequencing Center for Infectious Disease"/>
            <person name="Wu L."/>
            <person name="Ma J."/>
        </authorList>
    </citation>
    <scope>NUCLEOTIDE SEQUENCE [LARGE SCALE GENOMIC DNA]</scope>
    <source>
        <strain evidence="2">CCUG 54527</strain>
    </source>
</reference>
<dbReference type="RefSeq" id="WP_377733879.1">
    <property type="nucleotide sequence ID" value="NZ_JBHSRI010000018.1"/>
</dbReference>
<gene>
    <name evidence="1" type="ORF">ACFPYN_09885</name>
</gene>
<keyword evidence="2" id="KW-1185">Reference proteome</keyword>
<name>A0ABW1L8M8_9BACL</name>
<dbReference type="EMBL" id="JBHSRI010000018">
    <property type="protein sequence ID" value="MFC6039728.1"/>
    <property type="molecule type" value="Genomic_DNA"/>
</dbReference>
<comment type="caution">
    <text evidence="1">The sequence shown here is derived from an EMBL/GenBank/DDBJ whole genome shotgun (WGS) entry which is preliminary data.</text>
</comment>
<evidence type="ECO:0000313" key="1">
    <source>
        <dbReference type="EMBL" id="MFC6039728.1"/>
    </source>
</evidence>
<proteinExistence type="predicted"/>